<keyword evidence="8" id="KW-0539">Nucleus</keyword>
<dbReference type="Proteomes" id="UP000769528">
    <property type="component" value="Unassembled WGS sequence"/>
</dbReference>
<dbReference type="Gene3D" id="3.40.630.30">
    <property type="match status" value="1"/>
</dbReference>
<evidence type="ECO:0000313" key="13">
    <source>
        <dbReference type="EMBL" id="KAH3679398.1"/>
    </source>
</evidence>
<dbReference type="InterPro" id="IPR016181">
    <property type="entry name" value="Acyl_CoA_acyltransferase"/>
</dbReference>
<dbReference type="EC" id="2.3.1.257" evidence="4"/>
<protein>
    <recommendedName>
        <fullName evidence="5">N-alpha-acetyltransferase 40</fullName>
        <ecNumber evidence="4">2.3.1.257</ecNumber>
    </recommendedName>
</protein>
<evidence type="ECO:0000256" key="7">
    <source>
        <dbReference type="ARBA" id="ARBA00022679"/>
    </source>
</evidence>
<evidence type="ECO:0000256" key="1">
    <source>
        <dbReference type="ARBA" id="ARBA00004123"/>
    </source>
</evidence>
<organism evidence="13 14">
    <name type="scientific">Wickerhamomyces mucosus</name>
    <dbReference type="NCBI Taxonomy" id="1378264"/>
    <lineage>
        <taxon>Eukaryota</taxon>
        <taxon>Fungi</taxon>
        <taxon>Dikarya</taxon>
        <taxon>Ascomycota</taxon>
        <taxon>Saccharomycotina</taxon>
        <taxon>Saccharomycetes</taxon>
        <taxon>Phaffomycetales</taxon>
        <taxon>Wickerhamomycetaceae</taxon>
        <taxon>Wickerhamomyces</taxon>
    </lineage>
</organism>
<dbReference type="InterPro" id="IPR039949">
    <property type="entry name" value="NAA40"/>
</dbReference>
<evidence type="ECO:0000256" key="10">
    <source>
        <dbReference type="ARBA" id="ARBA00047821"/>
    </source>
</evidence>
<evidence type="ECO:0000259" key="12">
    <source>
        <dbReference type="PROSITE" id="PS51186"/>
    </source>
</evidence>
<dbReference type="AlphaFoldDB" id="A0A9P8TH56"/>
<dbReference type="PROSITE" id="PS51186">
    <property type="entry name" value="GNAT"/>
    <property type="match status" value="1"/>
</dbReference>
<reference evidence="13" key="1">
    <citation type="journal article" date="2021" name="Open Biol.">
        <title>Shared evolutionary footprints suggest mitochondrial oxidative damage underlies multiple complex I losses in fungi.</title>
        <authorList>
            <person name="Schikora-Tamarit M.A."/>
            <person name="Marcet-Houben M."/>
            <person name="Nosek J."/>
            <person name="Gabaldon T."/>
        </authorList>
    </citation>
    <scope>NUCLEOTIDE SEQUENCE</scope>
    <source>
        <strain evidence="13">CBS6341</strain>
    </source>
</reference>
<proteinExistence type="inferred from homology"/>
<evidence type="ECO:0000256" key="3">
    <source>
        <dbReference type="ARBA" id="ARBA00008870"/>
    </source>
</evidence>
<comment type="similarity">
    <text evidence="3">Belongs to the acetyltransferase family. NAA40 subfamily.</text>
</comment>
<dbReference type="OrthoDB" id="424551at2759"/>
<keyword evidence="7" id="KW-0808">Transferase</keyword>
<keyword evidence="6" id="KW-0963">Cytoplasm</keyword>
<evidence type="ECO:0000256" key="2">
    <source>
        <dbReference type="ARBA" id="ARBA00004496"/>
    </source>
</evidence>
<name>A0A9P8TH56_9ASCO</name>
<evidence type="ECO:0000256" key="9">
    <source>
        <dbReference type="ARBA" id="ARBA00023315"/>
    </source>
</evidence>
<dbReference type="GO" id="GO:0005737">
    <property type="term" value="C:cytoplasm"/>
    <property type="evidence" value="ECO:0007669"/>
    <property type="project" value="UniProtKB-SubCell"/>
</dbReference>
<reference evidence="13" key="2">
    <citation type="submission" date="2021-01" db="EMBL/GenBank/DDBJ databases">
        <authorList>
            <person name="Schikora-Tamarit M.A."/>
        </authorList>
    </citation>
    <scope>NUCLEOTIDE SEQUENCE</scope>
    <source>
        <strain evidence="13">CBS6341</strain>
    </source>
</reference>
<dbReference type="GO" id="GO:0010485">
    <property type="term" value="F:histone H4 acetyltransferase activity"/>
    <property type="evidence" value="ECO:0007669"/>
    <property type="project" value="InterPro"/>
</dbReference>
<sequence length="207" mass="24534">MSEIINYELTPLLSIIESQFPQTIGLPSTESNITRSIYTNPIQLDSISIYHEFIDLMEITIGNHYRRVDGKEWKIHKLEEMKHNGLVYISYHHENDLVGFLSFVITMDEFEMKRIFYLYEIHVSPKYQKLKLGTKLIKNYHKLINRLNDTIYKDVDTFKLTVFSSNSIPLNWYKKMGYKLAEDSPNDKQLRNGKVIKPNYYILIKES</sequence>
<comment type="subcellular location">
    <subcellularLocation>
        <location evidence="2">Cytoplasm</location>
    </subcellularLocation>
    <subcellularLocation>
        <location evidence="1">Nucleus</location>
    </subcellularLocation>
</comment>
<evidence type="ECO:0000256" key="5">
    <source>
        <dbReference type="ARBA" id="ARBA00015043"/>
    </source>
</evidence>
<comment type="catalytic activity">
    <reaction evidence="10">
        <text>N-terminal L-seryl-[histone H2A] + acetyl-CoA = N-terminal N(alpha)-acetyl-L-seryl-[histone H2A] + CoA + H(+)</text>
        <dbReference type="Rhea" id="RHEA:50600"/>
        <dbReference type="Rhea" id="RHEA-COMP:12742"/>
        <dbReference type="Rhea" id="RHEA-COMP:12744"/>
        <dbReference type="ChEBI" id="CHEBI:15378"/>
        <dbReference type="ChEBI" id="CHEBI:57287"/>
        <dbReference type="ChEBI" id="CHEBI:57288"/>
        <dbReference type="ChEBI" id="CHEBI:64738"/>
        <dbReference type="ChEBI" id="CHEBI:83690"/>
        <dbReference type="EC" id="2.3.1.257"/>
    </reaction>
</comment>
<feature type="domain" description="N-acetyltransferase" evidence="12">
    <location>
        <begin position="42"/>
        <end position="206"/>
    </location>
</feature>
<evidence type="ECO:0000313" key="14">
    <source>
        <dbReference type="Proteomes" id="UP000769528"/>
    </source>
</evidence>
<comment type="caution">
    <text evidence="13">The sequence shown here is derived from an EMBL/GenBank/DDBJ whole genome shotgun (WGS) entry which is preliminary data.</text>
</comment>
<keyword evidence="9" id="KW-0012">Acyltransferase</keyword>
<dbReference type="EMBL" id="JAEUBF010000315">
    <property type="protein sequence ID" value="KAH3679398.1"/>
    <property type="molecule type" value="Genomic_DNA"/>
</dbReference>
<dbReference type="GO" id="GO:1990189">
    <property type="term" value="F:protein N-terminal-serine acetyltransferase activity"/>
    <property type="evidence" value="ECO:0007669"/>
    <property type="project" value="UniProtKB-EC"/>
</dbReference>
<dbReference type="GO" id="GO:0005634">
    <property type="term" value="C:nucleus"/>
    <property type="evidence" value="ECO:0007669"/>
    <property type="project" value="UniProtKB-SubCell"/>
</dbReference>
<dbReference type="SUPFAM" id="SSF55729">
    <property type="entry name" value="Acyl-CoA N-acyltransferases (Nat)"/>
    <property type="match status" value="1"/>
</dbReference>
<evidence type="ECO:0000256" key="8">
    <source>
        <dbReference type="ARBA" id="ARBA00023242"/>
    </source>
</evidence>
<dbReference type="PANTHER" id="PTHR20531:SF1">
    <property type="entry name" value="N-ALPHA-ACETYLTRANSFERASE 40"/>
    <property type="match status" value="1"/>
</dbReference>
<dbReference type="PANTHER" id="PTHR20531">
    <property type="entry name" value="N-ALPHA-ACETYLTRANSFERASE 40"/>
    <property type="match status" value="1"/>
</dbReference>
<dbReference type="Pfam" id="PF13508">
    <property type="entry name" value="Acetyltransf_7"/>
    <property type="match status" value="1"/>
</dbReference>
<dbReference type="InterPro" id="IPR000182">
    <property type="entry name" value="GNAT_dom"/>
</dbReference>
<evidence type="ECO:0000256" key="11">
    <source>
        <dbReference type="ARBA" id="ARBA00049524"/>
    </source>
</evidence>
<evidence type="ECO:0000256" key="6">
    <source>
        <dbReference type="ARBA" id="ARBA00022490"/>
    </source>
</evidence>
<evidence type="ECO:0000256" key="4">
    <source>
        <dbReference type="ARBA" id="ARBA00012950"/>
    </source>
</evidence>
<comment type="catalytic activity">
    <reaction evidence="11">
        <text>N-terminal L-seryl-[histone H4] + acetyl-CoA = N-terminal N(alpha)-acetyl-L-seryl-[histone H4] + CoA + H(+)</text>
        <dbReference type="Rhea" id="RHEA:50596"/>
        <dbReference type="Rhea" id="RHEA-COMP:12740"/>
        <dbReference type="Rhea" id="RHEA-COMP:12743"/>
        <dbReference type="ChEBI" id="CHEBI:15378"/>
        <dbReference type="ChEBI" id="CHEBI:57287"/>
        <dbReference type="ChEBI" id="CHEBI:57288"/>
        <dbReference type="ChEBI" id="CHEBI:64738"/>
        <dbReference type="ChEBI" id="CHEBI:83690"/>
        <dbReference type="EC" id="2.3.1.257"/>
    </reaction>
</comment>
<dbReference type="GO" id="GO:0043998">
    <property type="term" value="F:histone H2A acetyltransferase activity"/>
    <property type="evidence" value="ECO:0007669"/>
    <property type="project" value="InterPro"/>
</dbReference>
<dbReference type="CDD" id="cd04301">
    <property type="entry name" value="NAT_SF"/>
    <property type="match status" value="1"/>
</dbReference>
<keyword evidence="14" id="KW-1185">Reference proteome</keyword>
<gene>
    <name evidence="13" type="ORF">WICMUC_001018</name>
</gene>
<accession>A0A9P8TH56</accession>